<name>A0ABT5S781_9FLAO</name>
<organism evidence="2 3">
    <name type="scientific">Polaribacter ponticola</name>
    <dbReference type="NCBI Taxonomy" id="2978475"/>
    <lineage>
        <taxon>Bacteria</taxon>
        <taxon>Pseudomonadati</taxon>
        <taxon>Bacteroidota</taxon>
        <taxon>Flavobacteriia</taxon>
        <taxon>Flavobacteriales</taxon>
        <taxon>Flavobacteriaceae</taxon>
    </lineage>
</organism>
<dbReference type="RefSeq" id="WP_265724633.1">
    <property type="nucleotide sequence ID" value="NZ_JAOSLC020000003.1"/>
</dbReference>
<evidence type="ECO:0000313" key="3">
    <source>
        <dbReference type="Proteomes" id="UP001151478"/>
    </source>
</evidence>
<evidence type="ECO:0000313" key="2">
    <source>
        <dbReference type="EMBL" id="MDD7913964.1"/>
    </source>
</evidence>
<dbReference type="Proteomes" id="UP001151478">
    <property type="component" value="Unassembled WGS sequence"/>
</dbReference>
<dbReference type="Pfam" id="PF06983">
    <property type="entry name" value="3-dmu-9_3-mt"/>
    <property type="match status" value="1"/>
</dbReference>
<feature type="domain" description="PhnB-like" evidence="1">
    <location>
        <begin position="4"/>
        <end position="130"/>
    </location>
</feature>
<protein>
    <submittedName>
        <fullName evidence="2">VOC family protein</fullName>
    </submittedName>
</protein>
<dbReference type="EMBL" id="JAOSLC020000003">
    <property type="protein sequence ID" value="MDD7913964.1"/>
    <property type="molecule type" value="Genomic_DNA"/>
</dbReference>
<dbReference type="PANTHER" id="PTHR33990">
    <property type="entry name" value="PROTEIN YJDN-RELATED"/>
    <property type="match status" value="1"/>
</dbReference>
<dbReference type="PANTHER" id="PTHR33990:SF1">
    <property type="entry name" value="PROTEIN YJDN"/>
    <property type="match status" value="1"/>
</dbReference>
<comment type="caution">
    <text evidence="2">The sequence shown here is derived from an EMBL/GenBank/DDBJ whole genome shotgun (WGS) entry which is preliminary data.</text>
</comment>
<evidence type="ECO:0000259" key="1">
    <source>
        <dbReference type="Pfam" id="PF06983"/>
    </source>
</evidence>
<proteinExistence type="predicted"/>
<gene>
    <name evidence="2" type="ORF">N5A56_005775</name>
</gene>
<dbReference type="InterPro" id="IPR028973">
    <property type="entry name" value="PhnB-like"/>
</dbReference>
<sequence length="137" mass="15697">MKCNMYLSFDGNCEEAMDYYKEVFNGETTVIMRYSEGPPEYSNDAIVNKIMHQTMVFGKDCELKASDSFHEPLQKGNNFHVSISTDIEKEAIDIFNGLSKDGIITMPFEEVFWGGKFGSCKDKFDIQWMVSLEPKSE</sequence>
<dbReference type="SUPFAM" id="SSF54593">
    <property type="entry name" value="Glyoxalase/Bleomycin resistance protein/Dihydroxybiphenyl dioxygenase"/>
    <property type="match status" value="1"/>
</dbReference>
<keyword evidence="3" id="KW-1185">Reference proteome</keyword>
<reference evidence="2" key="1">
    <citation type="submission" date="2023-02" db="EMBL/GenBank/DDBJ databases">
        <title>Polaribacter ponticola sp. nov., isolated from seawater.</title>
        <authorList>
            <person name="Baek J.H."/>
            <person name="Kim J.M."/>
            <person name="Choi D.G."/>
            <person name="Jeon C.O."/>
        </authorList>
    </citation>
    <scope>NUCLEOTIDE SEQUENCE</scope>
    <source>
        <strain evidence="2">MSW5</strain>
    </source>
</reference>
<accession>A0ABT5S781</accession>
<dbReference type="InterPro" id="IPR029068">
    <property type="entry name" value="Glyas_Bleomycin-R_OHBP_Dase"/>
</dbReference>
<dbReference type="Gene3D" id="3.10.180.10">
    <property type="entry name" value="2,3-Dihydroxybiphenyl 1,2-Dioxygenase, domain 1"/>
    <property type="match status" value="1"/>
</dbReference>
<dbReference type="CDD" id="cd06588">
    <property type="entry name" value="PhnB_like"/>
    <property type="match status" value="1"/>
</dbReference>